<keyword evidence="1" id="KW-0472">Membrane</keyword>
<evidence type="ECO:0000256" key="2">
    <source>
        <dbReference type="SAM" id="SignalP"/>
    </source>
</evidence>
<dbReference type="STRING" id="7994.ENSAMXP00000045306"/>
<dbReference type="InParanoid" id="A0A3B1JU96"/>
<reference evidence="5" key="2">
    <citation type="journal article" date="2014" name="Nat. Commun.">
        <title>The cavefish genome reveals candidate genes for eye loss.</title>
        <authorList>
            <person name="McGaugh S.E."/>
            <person name="Gross J.B."/>
            <person name="Aken B."/>
            <person name="Blin M."/>
            <person name="Borowsky R."/>
            <person name="Chalopin D."/>
            <person name="Hinaux H."/>
            <person name="Jeffery W.R."/>
            <person name="Keene A."/>
            <person name="Ma L."/>
            <person name="Minx P."/>
            <person name="Murphy D."/>
            <person name="O'Quin K.E."/>
            <person name="Retaux S."/>
            <person name="Rohner N."/>
            <person name="Searle S.M."/>
            <person name="Stahl B.A."/>
            <person name="Tabin C."/>
            <person name="Volff J.N."/>
            <person name="Yoshizawa M."/>
            <person name="Warren W.C."/>
        </authorList>
    </citation>
    <scope>NUCLEOTIDE SEQUENCE [LARGE SCALE GENOMIC DNA]</scope>
    <source>
        <strain evidence="5">female</strain>
    </source>
</reference>
<dbReference type="Ensembl" id="ENSAMXT00000051582.1">
    <property type="protein sequence ID" value="ENSAMXP00000045306.1"/>
    <property type="gene ID" value="ENSAMXG00000043261.1"/>
</dbReference>
<keyword evidence="1" id="KW-0812">Transmembrane</keyword>
<dbReference type="GO" id="GO:0001913">
    <property type="term" value="P:T cell mediated cytotoxicity"/>
    <property type="evidence" value="ECO:0007669"/>
    <property type="project" value="TreeGrafter"/>
</dbReference>
<dbReference type="PANTHER" id="PTHR46096:SF1">
    <property type="entry name" value="PERFORIN 1.5"/>
    <property type="match status" value="1"/>
</dbReference>
<sequence length="146" mass="15825">MVFSPHLMFLTLLVLASHMMLGDAVVTVTRISASGLAVDESGTKPDPYIKAWCNGVYGGKTSSGSNNSSPSWIVKFDFSDCKAGHTLKLEVWDKNLFFDKLLGSCSHKVLSGSNTSRCTLIKGFFLTSLIILRCALAVIFTGLYHA</sequence>
<dbReference type="SUPFAM" id="SSF49562">
    <property type="entry name" value="C2 domain (Calcium/lipid-binding domain, CaLB)"/>
    <property type="match status" value="1"/>
</dbReference>
<feature type="transmembrane region" description="Helical" evidence="1">
    <location>
        <begin position="123"/>
        <end position="144"/>
    </location>
</feature>
<dbReference type="PROSITE" id="PS50004">
    <property type="entry name" value="C2"/>
    <property type="match status" value="1"/>
</dbReference>
<feature type="domain" description="C2" evidence="3">
    <location>
        <begin position="4"/>
        <end position="122"/>
    </location>
</feature>
<proteinExistence type="predicted"/>
<evidence type="ECO:0000256" key="1">
    <source>
        <dbReference type="SAM" id="Phobius"/>
    </source>
</evidence>
<dbReference type="GO" id="GO:0001771">
    <property type="term" value="P:immunological synapse formation"/>
    <property type="evidence" value="ECO:0007669"/>
    <property type="project" value="TreeGrafter"/>
</dbReference>
<feature type="chain" id="PRO_5017249267" description="C2 domain-containing protein" evidence="2">
    <location>
        <begin position="25"/>
        <end position="146"/>
    </location>
</feature>
<dbReference type="Pfam" id="PF00168">
    <property type="entry name" value="C2"/>
    <property type="match status" value="1"/>
</dbReference>
<accession>A0A3B1JU96</accession>
<dbReference type="Proteomes" id="UP000018467">
    <property type="component" value="Unassembled WGS sequence"/>
</dbReference>
<organism evidence="4 5">
    <name type="scientific">Astyanax mexicanus</name>
    <name type="common">Blind cave fish</name>
    <name type="synonym">Astyanax fasciatus mexicanus</name>
    <dbReference type="NCBI Taxonomy" id="7994"/>
    <lineage>
        <taxon>Eukaryota</taxon>
        <taxon>Metazoa</taxon>
        <taxon>Chordata</taxon>
        <taxon>Craniata</taxon>
        <taxon>Vertebrata</taxon>
        <taxon>Euteleostomi</taxon>
        <taxon>Actinopterygii</taxon>
        <taxon>Neopterygii</taxon>
        <taxon>Teleostei</taxon>
        <taxon>Ostariophysi</taxon>
        <taxon>Characiformes</taxon>
        <taxon>Characoidei</taxon>
        <taxon>Acestrorhamphidae</taxon>
        <taxon>Acestrorhamphinae</taxon>
        <taxon>Astyanax</taxon>
    </lineage>
</organism>
<feature type="signal peptide" evidence="2">
    <location>
        <begin position="1"/>
        <end position="24"/>
    </location>
</feature>
<evidence type="ECO:0000259" key="3">
    <source>
        <dbReference type="PROSITE" id="PS50004"/>
    </source>
</evidence>
<protein>
    <recommendedName>
        <fullName evidence="3">C2 domain-containing protein</fullName>
    </recommendedName>
</protein>
<reference evidence="4" key="3">
    <citation type="submission" date="2025-08" db="UniProtKB">
        <authorList>
            <consortium name="Ensembl"/>
        </authorList>
    </citation>
    <scope>IDENTIFICATION</scope>
</reference>
<dbReference type="GO" id="GO:0022829">
    <property type="term" value="F:wide pore channel activity"/>
    <property type="evidence" value="ECO:0007669"/>
    <property type="project" value="TreeGrafter"/>
</dbReference>
<dbReference type="Bgee" id="ENSAMXG00000043261">
    <property type="expression patterns" value="Expressed in bone element"/>
</dbReference>
<keyword evidence="5" id="KW-1185">Reference proteome</keyword>
<dbReference type="AlphaFoldDB" id="A0A3B1JU96"/>
<dbReference type="InterPro" id="IPR035892">
    <property type="entry name" value="C2_domain_sf"/>
</dbReference>
<keyword evidence="2" id="KW-0732">Signal</keyword>
<keyword evidence="1" id="KW-1133">Transmembrane helix</keyword>
<dbReference type="InterPro" id="IPR000008">
    <property type="entry name" value="C2_dom"/>
</dbReference>
<evidence type="ECO:0000313" key="5">
    <source>
        <dbReference type="Proteomes" id="UP000018467"/>
    </source>
</evidence>
<dbReference type="GO" id="GO:0016020">
    <property type="term" value="C:membrane"/>
    <property type="evidence" value="ECO:0007669"/>
    <property type="project" value="TreeGrafter"/>
</dbReference>
<dbReference type="InterPro" id="IPR052784">
    <property type="entry name" value="Perforin-1_pore-forming"/>
</dbReference>
<dbReference type="GO" id="GO:0051607">
    <property type="term" value="P:defense response to virus"/>
    <property type="evidence" value="ECO:0007669"/>
    <property type="project" value="TreeGrafter"/>
</dbReference>
<dbReference type="GeneTree" id="ENSGT00390000012710"/>
<reference evidence="5" key="1">
    <citation type="submission" date="2013-03" db="EMBL/GenBank/DDBJ databases">
        <authorList>
            <person name="Jeffery W."/>
            <person name="Warren W."/>
            <person name="Wilson R.K."/>
        </authorList>
    </citation>
    <scope>NUCLEOTIDE SEQUENCE</scope>
    <source>
        <strain evidence="5">female</strain>
    </source>
</reference>
<reference evidence="4" key="4">
    <citation type="submission" date="2025-09" db="UniProtKB">
        <authorList>
            <consortium name="Ensembl"/>
        </authorList>
    </citation>
    <scope>IDENTIFICATION</scope>
</reference>
<name>A0A3B1JU96_ASTMX</name>
<dbReference type="Gene3D" id="2.60.40.150">
    <property type="entry name" value="C2 domain"/>
    <property type="match status" value="1"/>
</dbReference>
<dbReference type="SMART" id="SM00239">
    <property type="entry name" value="C2"/>
    <property type="match status" value="1"/>
</dbReference>
<evidence type="ECO:0000313" key="4">
    <source>
        <dbReference type="Ensembl" id="ENSAMXP00000045306.1"/>
    </source>
</evidence>
<dbReference type="PANTHER" id="PTHR46096">
    <property type="entry name" value="PERFORIN-1"/>
    <property type="match status" value="1"/>
</dbReference>